<proteinExistence type="predicted"/>
<dbReference type="EMBL" id="CAUWAG010000003">
    <property type="protein sequence ID" value="CAJ2499983.1"/>
    <property type="molecule type" value="Genomic_DNA"/>
</dbReference>
<feature type="compositionally biased region" description="Polar residues" evidence="1">
    <location>
        <begin position="324"/>
        <end position="334"/>
    </location>
</feature>
<reference evidence="2" key="1">
    <citation type="submission" date="2023-10" db="EMBL/GenBank/DDBJ databases">
        <authorList>
            <person name="Hackl T."/>
        </authorList>
    </citation>
    <scope>NUCLEOTIDE SEQUENCE</scope>
</reference>
<feature type="compositionally biased region" description="Polar residues" evidence="1">
    <location>
        <begin position="409"/>
        <end position="423"/>
    </location>
</feature>
<keyword evidence="3" id="KW-1185">Reference proteome</keyword>
<name>A0AAI8YCX4_9PEZI</name>
<dbReference type="AlphaFoldDB" id="A0AAI8YCX4"/>
<feature type="compositionally biased region" description="Polar residues" evidence="1">
    <location>
        <begin position="135"/>
        <end position="146"/>
    </location>
</feature>
<dbReference type="Proteomes" id="UP001295740">
    <property type="component" value="Unassembled WGS sequence"/>
</dbReference>
<feature type="compositionally biased region" description="Low complexity" evidence="1">
    <location>
        <begin position="312"/>
        <end position="323"/>
    </location>
</feature>
<sequence>MVGTTKYTDEQISFILERTVRPIPRGETNNVHLQVVDDFKKKYGKPTFGLNQVRYVTERYGSDPAYGNRWAALVRSQQNMSDPMSQDQEAAPISPIIPTATAKRVAQRSTKGKFALCTACNGTGVKAVHRPAVPQRSTAQQRQGQEQDYMGHLAHPPHAPRVNSPRSASNYVGPMSQSPNPDQRQVQQQSVYTEIPQNSSHIRLQVASPRQHIPHHHQTPIFRTALRGGDNTYGAQHPAAYNHQGVQLAESNESDGSIHHVAYNPQRVQLVKSNEDDNNFQHITTSAQEAPMFPEALRTRAGPAPTPWMGYSSGLSPSPSHSLTPYQSYPQTALPNLPELDSRPVSRPSTYSALGKRGRSTPSVGPPPPLAPPPSPAAPMAHTASSHSPNTNTNPNHNYSPQYWHPHNTILNNRHPSTTTNSPAPDHQPAPKRAKTSNTNTTEAPLLSDS</sequence>
<evidence type="ECO:0000256" key="1">
    <source>
        <dbReference type="SAM" id="MobiDB-lite"/>
    </source>
</evidence>
<gene>
    <name evidence="2" type="ORF">KHLLAP_LOCUS451</name>
</gene>
<comment type="caution">
    <text evidence="2">The sequence shown here is derived from an EMBL/GenBank/DDBJ whole genome shotgun (WGS) entry which is preliminary data.</text>
</comment>
<evidence type="ECO:0000313" key="2">
    <source>
        <dbReference type="EMBL" id="CAJ2499983.1"/>
    </source>
</evidence>
<protein>
    <submittedName>
        <fullName evidence="2">Uu.00g028360.m01.CDS01</fullName>
    </submittedName>
</protein>
<feature type="compositionally biased region" description="Polar residues" evidence="1">
    <location>
        <begin position="164"/>
        <end position="189"/>
    </location>
</feature>
<feature type="compositionally biased region" description="Low complexity" evidence="1">
    <location>
        <begin position="378"/>
        <end position="401"/>
    </location>
</feature>
<feature type="region of interest" description="Disordered" evidence="1">
    <location>
        <begin position="130"/>
        <end position="189"/>
    </location>
</feature>
<feature type="compositionally biased region" description="Pro residues" evidence="1">
    <location>
        <begin position="364"/>
        <end position="377"/>
    </location>
</feature>
<evidence type="ECO:0000313" key="3">
    <source>
        <dbReference type="Proteomes" id="UP001295740"/>
    </source>
</evidence>
<organism evidence="2 3">
    <name type="scientific">Anthostomella pinea</name>
    <dbReference type="NCBI Taxonomy" id="933095"/>
    <lineage>
        <taxon>Eukaryota</taxon>
        <taxon>Fungi</taxon>
        <taxon>Dikarya</taxon>
        <taxon>Ascomycota</taxon>
        <taxon>Pezizomycotina</taxon>
        <taxon>Sordariomycetes</taxon>
        <taxon>Xylariomycetidae</taxon>
        <taxon>Xylariales</taxon>
        <taxon>Xylariaceae</taxon>
        <taxon>Anthostomella</taxon>
    </lineage>
</organism>
<feature type="compositionally biased region" description="Polar residues" evidence="1">
    <location>
        <begin position="436"/>
        <end position="450"/>
    </location>
</feature>
<feature type="region of interest" description="Disordered" evidence="1">
    <location>
        <begin position="300"/>
        <end position="450"/>
    </location>
</feature>
<accession>A0AAI8YCX4</accession>